<keyword evidence="7" id="KW-1185">Reference proteome</keyword>
<dbReference type="Gene3D" id="1.10.1240.20">
    <property type="entry name" value="Lytic transglycosylase, superhelical linker domain"/>
    <property type="match status" value="1"/>
</dbReference>
<evidence type="ECO:0000313" key="6">
    <source>
        <dbReference type="EMBL" id="GGX53540.1"/>
    </source>
</evidence>
<comment type="similarity">
    <text evidence="1">Belongs to the transglycosylase Slt family.</text>
</comment>
<dbReference type="Gene3D" id="1.10.530.10">
    <property type="match status" value="1"/>
</dbReference>
<dbReference type="Gene3D" id="1.25.20.10">
    <property type="entry name" value="Bacterial muramidases"/>
    <property type="match status" value="1"/>
</dbReference>
<dbReference type="InterPro" id="IPR008939">
    <property type="entry name" value="Lytic_TGlycosylase_superhlx_U"/>
</dbReference>
<dbReference type="InterPro" id="IPR037061">
    <property type="entry name" value="Lytic_TGlycoase_superhlx_L_sf"/>
</dbReference>
<proteinExistence type="inferred from homology"/>
<name>A0A918NAL1_9GAMM</name>
<dbReference type="AlphaFoldDB" id="A0A918NAL1"/>
<dbReference type="CDD" id="cd13401">
    <property type="entry name" value="Slt70-like"/>
    <property type="match status" value="1"/>
</dbReference>
<evidence type="ECO:0000259" key="4">
    <source>
        <dbReference type="Pfam" id="PF01464"/>
    </source>
</evidence>
<dbReference type="InterPro" id="IPR023346">
    <property type="entry name" value="Lysozyme-like_dom_sf"/>
</dbReference>
<feature type="domain" description="Lytic transglycosylase superhelical linker" evidence="5">
    <location>
        <begin position="392"/>
        <end position="448"/>
    </location>
</feature>
<dbReference type="Proteomes" id="UP000626148">
    <property type="component" value="Unassembled WGS sequence"/>
</dbReference>
<gene>
    <name evidence="6" type="ORF">GCM10007392_21330</name>
</gene>
<dbReference type="Pfam" id="PF14718">
    <property type="entry name" value="SLT_L"/>
    <property type="match status" value="1"/>
</dbReference>
<evidence type="ECO:0000256" key="3">
    <source>
        <dbReference type="SAM" id="SignalP"/>
    </source>
</evidence>
<dbReference type="Pfam" id="PF00760">
    <property type="entry name" value="Cucumo_coat"/>
    <property type="match status" value="1"/>
</dbReference>
<dbReference type="SUPFAM" id="SSF48435">
    <property type="entry name" value="Bacterial muramidases"/>
    <property type="match status" value="1"/>
</dbReference>
<dbReference type="InterPro" id="IPR008258">
    <property type="entry name" value="Transglycosylase_SLT_dom_1"/>
</dbReference>
<dbReference type="GO" id="GO:0042597">
    <property type="term" value="C:periplasmic space"/>
    <property type="evidence" value="ECO:0007669"/>
    <property type="project" value="InterPro"/>
</dbReference>
<dbReference type="PANTHER" id="PTHR37423:SF5">
    <property type="entry name" value="SOLUBLE LYTIC MUREIN TRANSGLYCOSYLASE"/>
    <property type="match status" value="1"/>
</dbReference>
<sequence length="628" mass="72155">MKPFIVLLLSSCLPWFTQASSLNYEHAVSRIEEKAFPFEELEEWTDHLLYPHLVTHWVENNLEQVDADWFTPLLSREEFEAAGWYTRHQWLAELARREAWRDYLEFARLSDIEGALCQTMAAEEKLGGTVSSAGLRTLWLTGDSLPENCDPFLARVQSLSDFDDLVWQRQLLAFEHRNGGLVRYLSGLYRNPEFKVRGERLRDVYNDPGSLLKATYRPSEAWQRELALATIDRMAYLDPERASNIWVQVIQATPELTIADIRSVSAHLGEAMAKLALPAADYWLSLADPKQTNDDLQHWRLQIALASGDWPKVSHLYDGLDPSIRASGQWRYWRAMALRQTGEPDAADSLLAPLARERSYYGFLAAEALNRPIELDAEPIPPLDTRQSPLLAEAGLQRAKALFEAGDITRAQLEWNLTGRSFDRDQWLEAAVIAQSWQWHHKASQSAAWSGRYGALDLRYPTPWREQVGQLEQSLNVPSYWIYGVIRQESHFMTDAESRVGALGLMQLMPYTARQIADEHTLAFQEEWDLTNPDLNLELGTRYLGMMMERFGHPVYATAAYNAGPSRVDRWLKRYPGDLRVWIESIPFDETRGYVKSVLAYAQVYAARDRSEWRLAQWLEPDQVAFGQ</sequence>
<dbReference type="PANTHER" id="PTHR37423">
    <property type="entry name" value="SOLUBLE LYTIC MUREIN TRANSGLYCOSYLASE-RELATED"/>
    <property type="match status" value="1"/>
</dbReference>
<dbReference type="EMBL" id="BMXR01000004">
    <property type="protein sequence ID" value="GGX53540.1"/>
    <property type="molecule type" value="Genomic_DNA"/>
</dbReference>
<dbReference type="RefSeq" id="WP_189608512.1">
    <property type="nucleotide sequence ID" value="NZ_BMXR01000004.1"/>
</dbReference>
<feature type="chain" id="PRO_5037710232" evidence="3">
    <location>
        <begin position="20"/>
        <end position="628"/>
    </location>
</feature>
<reference evidence="6" key="2">
    <citation type="submission" date="2020-09" db="EMBL/GenBank/DDBJ databases">
        <authorList>
            <person name="Sun Q."/>
            <person name="Kim S."/>
        </authorList>
    </citation>
    <scope>NUCLEOTIDE SEQUENCE</scope>
    <source>
        <strain evidence="6">KCTC 22169</strain>
    </source>
</reference>
<organism evidence="6 7">
    <name type="scientific">Saccharospirillum salsuginis</name>
    <dbReference type="NCBI Taxonomy" id="418750"/>
    <lineage>
        <taxon>Bacteria</taxon>
        <taxon>Pseudomonadati</taxon>
        <taxon>Pseudomonadota</taxon>
        <taxon>Gammaproteobacteria</taxon>
        <taxon>Oceanospirillales</taxon>
        <taxon>Saccharospirillaceae</taxon>
        <taxon>Saccharospirillum</taxon>
    </lineage>
</organism>
<evidence type="ECO:0000259" key="5">
    <source>
        <dbReference type="Pfam" id="PF14718"/>
    </source>
</evidence>
<feature type="signal peptide" evidence="3">
    <location>
        <begin position="1"/>
        <end position="19"/>
    </location>
</feature>
<accession>A0A918NAL1</accession>
<reference evidence="6" key="1">
    <citation type="journal article" date="2014" name="Int. J. Syst. Evol. Microbiol.">
        <title>Complete genome sequence of Corynebacterium casei LMG S-19264T (=DSM 44701T), isolated from a smear-ripened cheese.</title>
        <authorList>
            <consortium name="US DOE Joint Genome Institute (JGI-PGF)"/>
            <person name="Walter F."/>
            <person name="Albersmeier A."/>
            <person name="Kalinowski J."/>
            <person name="Ruckert C."/>
        </authorList>
    </citation>
    <scope>NUCLEOTIDE SEQUENCE</scope>
    <source>
        <strain evidence="6">KCTC 22169</strain>
    </source>
</reference>
<keyword evidence="2 3" id="KW-0732">Signal</keyword>
<protein>
    <submittedName>
        <fullName evidence="6">Lytic transglycosylase</fullName>
    </submittedName>
</protein>
<dbReference type="SUPFAM" id="SSF53955">
    <property type="entry name" value="Lysozyme-like"/>
    <property type="match status" value="1"/>
</dbReference>
<feature type="domain" description="Transglycosylase SLT" evidence="4">
    <location>
        <begin position="470"/>
        <end position="575"/>
    </location>
</feature>
<evidence type="ECO:0000256" key="1">
    <source>
        <dbReference type="ARBA" id="ARBA00007734"/>
    </source>
</evidence>
<dbReference type="Pfam" id="PF01464">
    <property type="entry name" value="SLT"/>
    <property type="match status" value="1"/>
</dbReference>
<dbReference type="InterPro" id="IPR012289">
    <property type="entry name" value="Lytic_TGlycosylase_superhlx_L"/>
</dbReference>
<evidence type="ECO:0000256" key="2">
    <source>
        <dbReference type="ARBA" id="ARBA00022729"/>
    </source>
</evidence>
<evidence type="ECO:0000313" key="7">
    <source>
        <dbReference type="Proteomes" id="UP000626148"/>
    </source>
</evidence>
<dbReference type="GO" id="GO:0004553">
    <property type="term" value="F:hydrolase activity, hydrolyzing O-glycosyl compounds"/>
    <property type="evidence" value="ECO:0007669"/>
    <property type="project" value="InterPro"/>
</dbReference>
<comment type="caution">
    <text evidence="6">The sequence shown here is derived from an EMBL/GenBank/DDBJ whole genome shotgun (WGS) entry which is preliminary data.</text>
</comment>